<dbReference type="Proteomes" id="UP000245942">
    <property type="component" value="Unassembled WGS sequence"/>
</dbReference>
<evidence type="ECO:0000256" key="1">
    <source>
        <dbReference type="SAM" id="MobiDB-lite"/>
    </source>
</evidence>
<sequence length="214" mass="23308">MATITLSQRQVGLDTEAPGPAPAPHYTFHFPQAPPPIHRKKGTPPDFVPAAILRETVAPAGEHQQEGSSGQARTRSGTLPTGPSLASRGTRSEGAKAIEAEIYADGLGRWYPTHYAMDTSQEVHRSAEDIVASPQVSDIFKRFNEAVKARLAETALVTIIRELGAEVRSQLHRQHLEGDLPPPTHPDYGGFVQMENVRMDKLDSTVATPWMLSC</sequence>
<evidence type="ECO:0000313" key="3">
    <source>
        <dbReference type="Proteomes" id="UP000245942"/>
    </source>
</evidence>
<keyword evidence="3" id="KW-1185">Reference proteome</keyword>
<name>A0A316TYE5_9BASI</name>
<dbReference type="EMBL" id="KZ819341">
    <property type="protein sequence ID" value="PWN17744.1"/>
    <property type="molecule type" value="Genomic_DNA"/>
</dbReference>
<dbReference type="GeneID" id="37010940"/>
<evidence type="ECO:0000313" key="2">
    <source>
        <dbReference type="EMBL" id="PWN17744.1"/>
    </source>
</evidence>
<gene>
    <name evidence="2" type="ORF">BCV69DRAFT_128599</name>
</gene>
<protein>
    <submittedName>
        <fullName evidence="2">Uncharacterized protein</fullName>
    </submittedName>
</protein>
<proteinExistence type="predicted"/>
<feature type="region of interest" description="Disordered" evidence="1">
    <location>
        <begin position="59"/>
        <end position="93"/>
    </location>
</feature>
<accession>A0A316TYE5</accession>
<dbReference type="RefSeq" id="XP_025344904.1">
    <property type="nucleotide sequence ID" value="XM_025489206.1"/>
</dbReference>
<organism evidence="2 3">
    <name type="scientific">Pseudomicrostroma glucosiphilum</name>
    <dbReference type="NCBI Taxonomy" id="1684307"/>
    <lineage>
        <taxon>Eukaryota</taxon>
        <taxon>Fungi</taxon>
        <taxon>Dikarya</taxon>
        <taxon>Basidiomycota</taxon>
        <taxon>Ustilaginomycotina</taxon>
        <taxon>Exobasidiomycetes</taxon>
        <taxon>Microstromatales</taxon>
        <taxon>Microstromatales incertae sedis</taxon>
        <taxon>Pseudomicrostroma</taxon>
    </lineage>
</organism>
<feature type="compositionally biased region" description="Polar residues" evidence="1">
    <location>
        <begin position="1"/>
        <end position="10"/>
    </location>
</feature>
<reference evidence="2 3" key="1">
    <citation type="journal article" date="2018" name="Mol. Biol. Evol.">
        <title>Broad Genomic Sampling Reveals a Smut Pathogenic Ancestry of the Fungal Clade Ustilaginomycotina.</title>
        <authorList>
            <person name="Kijpornyongpan T."/>
            <person name="Mondo S.J."/>
            <person name="Barry K."/>
            <person name="Sandor L."/>
            <person name="Lee J."/>
            <person name="Lipzen A."/>
            <person name="Pangilinan J."/>
            <person name="LaButti K."/>
            <person name="Hainaut M."/>
            <person name="Henrissat B."/>
            <person name="Grigoriev I.V."/>
            <person name="Spatafora J.W."/>
            <person name="Aime M.C."/>
        </authorList>
    </citation>
    <scope>NUCLEOTIDE SEQUENCE [LARGE SCALE GENOMIC DNA]</scope>
    <source>
        <strain evidence="2 3">MCA 4718</strain>
    </source>
</reference>
<feature type="region of interest" description="Disordered" evidence="1">
    <location>
        <begin position="1"/>
        <end position="44"/>
    </location>
</feature>
<feature type="compositionally biased region" description="Polar residues" evidence="1">
    <location>
        <begin position="66"/>
        <end position="81"/>
    </location>
</feature>
<dbReference type="AlphaFoldDB" id="A0A316TYE5"/>